<dbReference type="Proteomes" id="UP000321676">
    <property type="component" value="Unassembled WGS sequence"/>
</dbReference>
<feature type="domain" description="Helix-turn-helix" evidence="1">
    <location>
        <begin position="42"/>
        <end position="89"/>
    </location>
</feature>
<gene>
    <name evidence="2" type="ORF">SMI01S_28390</name>
</gene>
<evidence type="ECO:0000259" key="1">
    <source>
        <dbReference type="Pfam" id="PF12728"/>
    </source>
</evidence>
<dbReference type="Pfam" id="PF12728">
    <property type="entry name" value="HTH_17"/>
    <property type="match status" value="1"/>
</dbReference>
<reference evidence="2 3" key="1">
    <citation type="submission" date="2019-07" db="EMBL/GenBank/DDBJ databases">
        <title>Whole genome shotgun sequence of Sphingobacterium mizutaii NBRC 14946.</title>
        <authorList>
            <person name="Hosoyama A."/>
            <person name="Uohara A."/>
            <person name="Ohji S."/>
            <person name="Ichikawa N."/>
        </authorList>
    </citation>
    <scope>NUCLEOTIDE SEQUENCE [LARGE SCALE GENOMIC DNA]</scope>
    <source>
        <strain evidence="2 3">NBRC 14946</strain>
    </source>
</reference>
<dbReference type="EMBL" id="BJXH01000032">
    <property type="protein sequence ID" value="GEM69233.1"/>
    <property type="molecule type" value="Genomic_DNA"/>
</dbReference>
<protein>
    <recommendedName>
        <fullName evidence="1">Helix-turn-helix domain-containing protein</fullName>
    </recommendedName>
</protein>
<evidence type="ECO:0000313" key="2">
    <source>
        <dbReference type="EMBL" id="GEM69233.1"/>
    </source>
</evidence>
<keyword evidence="3" id="KW-1185">Reference proteome</keyword>
<evidence type="ECO:0000313" key="3">
    <source>
        <dbReference type="Proteomes" id="UP000321676"/>
    </source>
</evidence>
<sequence length="90" mass="10657">MYETLVDHTEISRTNSEFFKSAQLFNEQTKHTKPIPDNTLIDADDLIKLLKISKSTYYRMKNDHIIKPIKIGGRDYFTLEEINRLLGRKR</sequence>
<organism evidence="2 3">
    <name type="scientific">Sphingobacterium mizutaii NBRC 14946 = DSM 11724</name>
    <dbReference type="NCBI Taxonomy" id="1220576"/>
    <lineage>
        <taxon>Bacteria</taxon>
        <taxon>Pseudomonadati</taxon>
        <taxon>Bacteroidota</taxon>
        <taxon>Sphingobacteriia</taxon>
        <taxon>Sphingobacteriales</taxon>
        <taxon>Sphingobacteriaceae</taxon>
        <taxon>Sphingobacterium</taxon>
    </lineage>
</organism>
<dbReference type="InterPro" id="IPR041657">
    <property type="entry name" value="HTH_17"/>
</dbReference>
<name>A0ABQ0W5M0_9SPHI</name>
<comment type="caution">
    <text evidence="2">The sequence shown here is derived from an EMBL/GenBank/DDBJ whole genome shotgun (WGS) entry which is preliminary data.</text>
</comment>
<proteinExistence type="predicted"/>
<accession>A0ABQ0W5M0</accession>